<proteinExistence type="predicted"/>
<dbReference type="EMBL" id="UYRU01060299">
    <property type="protein sequence ID" value="VDN14758.1"/>
    <property type="molecule type" value="Genomic_DNA"/>
</dbReference>
<dbReference type="AlphaFoldDB" id="A0A3P7LXC6"/>
<evidence type="ECO:0000256" key="1">
    <source>
        <dbReference type="SAM" id="MobiDB-lite"/>
    </source>
</evidence>
<feature type="region of interest" description="Disordered" evidence="1">
    <location>
        <begin position="130"/>
        <end position="163"/>
    </location>
</feature>
<dbReference type="Proteomes" id="UP000281553">
    <property type="component" value="Unassembled WGS sequence"/>
</dbReference>
<sequence length="232" mass="24923">MRQEILPRLAEKTRGRNAPAPSTTTEEVKTEQRAPARSPYGSPCNETEPKSGGILSSPDTSVALAVEFWSPDGLGKQNSECRPAKYATTLVSSAQGPKFHVRNQILRTVNLHRQSTLSEVVEECFSGGAIMQSPTVPPPPPPLDGMEASSRPDSTSETEPRIPINGSVLSTDQSIPRQDQILPRTLVTNDSKELARHISSLGVKEGQSFVIIPCLVSALSDAVSVSTRANLN</sequence>
<evidence type="ECO:0000313" key="2">
    <source>
        <dbReference type="EMBL" id="VDN14758.1"/>
    </source>
</evidence>
<name>A0A3P7LXC6_DIBLA</name>
<feature type="compositionally biased region" description="Basic and acidic residues" evidence="1">
    <location>
        <begin position="1"/>
        <end position="14"/>
    </location>
</feature>
<protein>
    <submittedName>
        <fullName evidence="2">Uncharacterized protein</fullName>
    </submittedName>
</protein>
<reference evidence="2 3" key="1">
    <citation type="submission" date="2018-11" db="EMBL/GenBank/DDBJ databases">
        <authorList>
            <consortium name="Pathogen Informatics"/>
        </authorList>
    </citation>
    <scope>NUCLEOTIDE SEQUENCE [LARGE SCALE GENOMIC DNA]</scope>
</reference>
<gene>
    <name evidence="2" type="ORF">DILT_LOCUS10589</name>
</gene>
<keyword evidence="3" id="KW-1185">Reference proteome</keyword>
<organism evidence="2 3">
    <name type="scientific">Dibothriocephalus latus</name>
    <name type="common">Fish tapeworm</name>
    <name type="synonym">Diphyllobothrium latum</name>
    <dbReference type="NCBI Taxonomy" id="60516"/>
    <lineage>
        <taxon>Eukaryota</taxon>
        <taxon>Metazoa</taxon>
        <taxon>Spiralia</taxon>
        <taxon>Lophotrochozoa</taxon>
        <taxon>Platyhelminthes</taxon>
        <taxon>Cestoda</taxon>
        <taxon>Eucestoda</taxon>
        <taxon>Diphyllobothriidea</taxon>
        <taxon>Diphyllobothriidae</taxon>
        <taxon>Dibothriocephalus</taxon>
    </lineage>
</organism>
<evidence type="ECO:0000313" key="3">
    <source>
        <dbReference type="Proteomes" id="UP000281553"/>
    </source>
</evidence>
<accession>A0A3P7LXC6</accession>
<feature type="region of interest" description="Disordered" evidence="1">
    <location>
        <begin position="1"/>
        <end position="58"/>
    </location>
</feature>